<dbReference type="CDD" id="cd07021">
    <property type="entry name" value="Clp_protease_NfeD_like"/>
    <property type="match status" value="1"/>
</dbReference>
<dbReference type="Pfam" id="PF25145">
    <property type="entry name" value="NfeD1b_N"/>
    <property type="match status" value="1"/>
</dbReference>
<protein>
    <submittedName>
        <fullName evidence="10">Uncharacterized protein</fullName>
    </submittedName>
</protein>
<dbReference type="SUPFAM" id="SSF141322">
    <property type="entry name" value="NfeD domain-like"/>
    <property type="match status" value="1"/>
</dbReference>
<keyword evidence="3 6" id="KW-1133">Transmembrane helix</keyword>
<dbReference type="GO" id="GO:0005886">
    <property type="term" value="C:plasma membrane"/>
    <property type="evidence" value="ECO:0007669"/>
    <property type="project" value="TreeGrafter"/>
</dbReference>
<feature type="domain" description="NfeD-like C-terminal" evidence="7">
    <location>
        <begin position="379"/>
        <end position="432"/>
    </location>
</feature>
<proteinExistence type="predicted"/>
<dbReference type="Proteomes" id="UP000233375">
    <property type="component" value="Unassembled WGS sequence"/>
</dbReference>
<keyword evidence="2 6" id="KW-0812">Transmembrane</keyword>
<feature type="domain" description="NfeD integral membrane" evidence="8">
    <location>
        <begin position="234"/>
        <end position="347"/>
    </location>
</feature>
<dbReference type="SUPFAM" id="SSF52096">
    <property type="entry name" value="ClpP/crotonase"/>
    <property type="match status" value="1"/>
</dbReference>
<reference evidence="10 11" key="1">
    <citation type="journal article" date="2003" name="Int. J. Syst. Evol. Microbiol.">
        <title>Bacillus nealsonii sp. nov., isolated from a spacecraft-assembly facility, whose spores are gamma-radiation resistant.</title>
        <authorList>
            <person name="Venkateswaran K."/>
            <person name="Kempf M."/>
            <person name="Chen F."/>
            <person name="Satomi M."/>
            <person name="Nicholson W."/>
            <person name="Kern R."/>
        </authorList>
    </citation>
    <scope>NUCLEOTIDE SEQUENCE [LARGE SCALE GENOMIC DNA]</scope>
    <source>
        <strain evidence="10 11">FO-92</strain>
    </source>
</reference>
<dbReference type="Gene3D" id="2.40.50.140">
    <property type="entry name" value="Nucleic acid-binding proteins"/>
    <property type="match status" value="1"/>
</dbReference>
<evidence type="ECO:0000259" key="8">
    <source>
        <dbReference type="Pfam" id="PF24961"/>
    </source>
</evidence>
<feature type="transmembrane region" description="Helical" evidence="6">
    <location>
        <begin position="250"/>
        <end position="272"/>
    </location>
</feature>
<evidence type="ECO:0000256" key="4">
    <source>
        <dbReference type="ARBA" id="ARBA00023136"/>
    </source>
</evidence>
<keyword evidence="4 6" id="KW-0472">Membrane</keyword>
<evidence type="ECO:0000259" key="9">
    <source>
        <dbReference type="Pfam" id="PF25145"/>
    </source>
</evidence>
<comment type="subcellular location">
    <subcellularLocation>
        <location evidence="1">Membrane</location>
        <topology evidence="1">Multi-pass membrane protein</topology>
    </subcellularLocation>
</comment>
<evidence type="ECO:0000313" key="11">
    <source>
        <dbReference type="Proteomes" id="UP000233375"/>
    </source>
</evidence>
<dbReference type="EMBL" id="PISE01000061">
    <property type="protein sequence ID" value="PKG21801.1"/>
    <property type="molecule type" value="Genomic_DNA"/>
</dbReference>
<dbReference type="Pfam" id="PF01957">
    <property type="entry name" value="NfeD"/>
    <property type="match status" value="1"/>
</dbReference>
<evidence type="ECO:0000256" key="5">
    <source>
        <dbReference type="SAM" id="Coils"/>
    </source>
</evidence>
<evidence type="ECO:0000256" key="3">
    <source>
        <dbReference type="ARBA" id="ARBA00022989"/>
    </source>
</evidence>
<feature type="coiled-coil region" evidence="5">
    <location>
        <begin position="197"/>
        <end position="224"/>
    </location>
</feature>
<dbReference type="PANTHER" id="PTHR33507:SF3">
    <property type="entry name" value="INNER MEMBRANE PROTEIN YBBJ"/>
    <property type="match status" value="1"/>
</dbReference>
<dbReference type="PANTHER" id="PTHR33507">
    <property type="entry name" value="INNER MEMBRANE PROTEIN YBBJ"/>
    <property type="match status" value="1"/>
</dbReference>
<keyword evidence="5" id="KW-0175">Coiled coil</keyword>
<evidence type="ECO:0000259" key="7">
    <source>
        <dbReference type="Pfam" id="PF01957"/>
    </source>
</evidence>
<dbReference type="InterPro" id="IPR056739">
    <property type="entry name" value="NfeD_membrane"/>
</dbReference>
<dbReference type="Pfam" id="PF24961">
    <property type="entry name" value="NfeD_membrane"/>
    <property type="match status" value="1"/>
</dbReference>
<evidence type="ECO:0000256" key="6">
    <source>
        <dbReference type="SAM" id="Phobius"/>
    </source>
</evidence>
<keyword evidence="11" id="KW-1185">Reference proteome</keyword>
<dbReference type="InterPro" id="IPR056738">
    <property type="entry name" value="NfeD1b_N"/>
</dbReference>
<dbReference type="Gene3D" id="3.90.226.10">
    <property type="entry name" value="2-enoyl-CoA Hydratase, Chain A, domain 1"/>
    <property type="match status" value="1"/>
</dbReference>
<dbReference type="InterPro" id="IPR002810">
    <property type="entry name" value="NfeD-like_C"/>
</dbReference>
<evidence type="ECO:0000256" key="1">
    <source>
        <dbReference type="ARBA" id="ARBA00004141"/>
    </source>
</evidence>
<organism evidence="10 11">
    <name type="scientific">Niallia nealsonii</name>
    <dbReference type="NCBI Taxonomy" id="115979"/>
    <lineage>
        <taxon>Bacteria</taxon>
        <taxon>Bacillati</taxon>
        <taxon>Bacillota</taxon>
        <taxon>Bacilli</taxon>
        <taxon>Bacillales</taxon>
        <taxon>Bacillaceae</taxon>
        <taxon>Niallia</taxon>
    </lineage>
</organism>
<name>A0A2N0YX15_9BACI</name>
<feature type="transmembrane region" description="Helical" evidence="6">
    <location>
        <begin position="284"/>
        <end position="315"/>
    </location>
</feature>
<dbReference type="InterPro" id="IPR052165">
    <property type="entry name" value="Membrane_assoc_protease"/>
</dbReference>
<feature type="transmembrane region" description="Helical" evidence="6">
    <location>
        <begin position="327"/>
        <end position="349"/>
    </location>
</feature>
<evidence type="ECO:0000313" key="10">
    <source>
        <dbReference type="EMBL" id="PKG21801.1"/>
    </source>
</evidence>
<gene>
    <name evidence="10" type="ORF">CWS01_20575</name>
</gene>
<dbReference type="OrthoDB" id="9806253at2"/>
<comment type="caution">
    <text evidence="10">The sequence shown here is derived from an EMBL/GenBank/DDBJ whole genome shotgun (WGS) entry which is preliminary data.</text>
</comment>
<dbReference type="AlphaFoldDB" id="A0A2N0YX15"/>
<feature type="domain" description="NfeD1b N-terminal" evidence="9">
    <location>
        <begin position="30"/>
        <end position="216"/>
    </location>
</feature>
<dbReference type="InterPro" id="IPR029045">
    <property type="entry name" value="ClpP/crotonase-like_dom_sf"/>
</dbReference>
<accession>A0A2N0YX15</accession>
<evidence type="ECO:0000256" key="2">
    <source>
        <dbReference type="ARBA" id="ARBA00022692"/>
    </source>
</evidence>
<sequence length="439" mass="47114">MRKTFWFVCLFLGFLFSIIPGLTAAKEQIVYVVPIKDTVEKGLNEFLNRAISTAEKDRAAAIIFEMDTPGGAVDAAAKIGKRISETPVKTVSYINQDAISAGSFIALNTDEIYMQEGSRMGAAGVIDGTGNAADEKAQSYWISAMRGAAEKHGRDPIYAMAMADKSISLPKYGAPAGKFLTLTSTQSLEVGYSEGTVHNFQEVLEKLNLENAEIKEVKEGFADKVARFVTNPYVVPLLLSIGSIGLIVELYSPGLGLAGFAGISSLLLFFYGHLVSGLTGYESIILFVIGLGLIILEFFIAGGIAGILGGIAIIASLFLASSNIVHMGISILIAIITSILAAIIMVKVLGRKMKFFKKMILTDSTSTESGYVSNKTRIDLVGKVGITVTALRPAGTVELEDERIDVVSEGSFIEKDKKVKIIKAEGSKIVVRSIKEEEQ</sequence>
<dbReference type="InterPro" id="IPR012340">
    <property type="entry name" value="NA-bd_OB-fold"/>
</dbReference>